<reference evidence="7 8" key="1">
    <citation type="submission" date="2019-05" db="EMBL/GenBank/DDBJ databases">
        <title>Dyadobacter AR-3-8 sp. nov., isolated from arctic soil.</title>
        <authorList>
            <person name="Chaudhary D.K."/>
        </authorList>
    </citation>
    <scope>NUCLEOTIDE SEQUENCE [LARGE SCALE GENOMIC DNA]</scope>
    <source>
        <strain evidence="7 8">AR-3-8</strain>
    </source>
</reference>
<dbReference type="RefSeq" id="WP_137342852.1">
    <property type="nucleotide sequence ID" value="NZ_BSQH01000008.1"/>
</dbReference>
<dbReference type="AlphaFoldDB" id="A0A4U6CV90"/>
<evidence type="ECO:0000256" key="3">
    <source>
        <dbReference type="ARBA" id="ARBA00048267"/>
    </source>
</evidence>
<accession>A0A4U6CV90</accession>
<dbReference type="EMBL" id="SZVO01000014">
    <property type="protein sequence ID" value="TKT88669.1"/>
    <property type="molecule type" value="Genomic_DNA"/>
</dbReference>
<dbReference type="CDD" id="cd16433">
    <property type="entry name" value="CheB"/>
    <property type="match status" value="1"/>
</dbReference>
<keyword evidence="8" id="KW-1185">Reference proteome</keyword>
<protein>
    <recommendedName>
        <fullName evidence="2">protein-glutamate methylesterase</fullName>
        <ecNumber evidence="2">3.1.1.61</ecNumber>
    </recommendedName>
</protein>
<evidence type="ECO:0000313" key="8">
    <source>
        <dbReference type="Proteomes" id="UP000304900"/>
    </source>
</evidence>
<feature type="domain" description="CheB-type methylesterase" evidence="6">
    <location>
        <begin position="6"/>
        <end position="186"/>
    </location>
</feature>
<dbReference type="PANTHER" id="PTHR42872">
    <property type="entry name" value="PROTEIN-GLUTAMATE METHYLESTERASE/PROTEIN-GLUTAMINE GLUTAMINASE"/>
    <property type="match status" value="1"/>
</dbReference>
<evidence type="ECO:0000259" key="6">
    <source>
        <dbReference type="PROSITE" id="PS50122"/>
    </source>
</evidence>
<feature type="transmembrane region" description="Helical" evidence="5">
    <location>
        <begin position="12"/>
        <end position="32"/>
    </location>
</feature>
<evidence type="ECO:0000313" key="7">
    <source>
        <dbReference type="EMBL" id="TKT88669.1"/>
    </source>
</evidence>
<evidence type="ECO:0000256" key="4">
    <source>
        <dbReference type="PROSITE-ProRule" id="PRU00050"/>
    </source>
</evidence>
<dbReference type="PROSITE" id="PS50122">
    <property type="entry name" value="CHEB"/>
    <property type="match status" value="1"/>
</dbReference>
<dbReference type="Proteomes" id="UP000304900">
    <property type="component" value="Unassembled WGS sequence"/>
</dbReference>
<dbReference type="GO" id="GO:0008984">
    <property type="term" value="F:protein-glutamate methylesterase activity"/>
    <property type="evidence" value="ECO:0007669"/>
    <property type="project" value="UniProtKB-EC"/>
</dbReference>
<dbReference type="OrthoDB" id="1524092at2"/>
<dbReference type="Pfam" id="PF01339">
    <property type="entry name" value="CheB_methylest"/>
    <property type="match status" value="1"/>
</dbReference>
<dbReference type="Gene3D" id="3.40.50.180">
    <property type="entry name" value="Methylesterase CheB, C-terminal domain"/>
    <property type="match status" value="1"/>
</dbReference>
<name>A0A4U6CV90_9BACT</name>
<sequence length="193" mass="20870">MEENDVKSKYKAIVIGGSAGSLSVLFEVFPALNPVLNVAIILVLHRKYSGDSSLSDLLSTKTLIPTKEIDDKDPILPGNIYLAPADYHLLIEKNYSFSLDVSEKINFSRPSLDVTFESAADTFGTSLIAILLSGSNDDGTAGLKTVKDAGGFIIAQKPESAQMAYMPQNAINNLEMDLILDSKGISDFINMLH</sequence>
<keyword evidence="5" id="KW-1133">Transmembrane helix</keyword>
<gene>
    <name evidence="7" type="ORF">FDK13_25520</name>
</gene>
<comment type="catalytic activity">
    <reaction evidence="3">
        <text>[protein]-L-glutamate 5-O-methyl ester + H2O = L-glutamyl-[protein] + methanol + H(+)</text>
        <dbReference type="Rhea" id="RHEA:23236"/>
        <dbReference type="Rhea" id="RHEA-COMP:10208"/>
        <dbReference type="Rhea" id="RHEA-COMP:10311"/>
        <dbReference type="ChEBI" id="CHEBI:15377"/>
        <dbReference type="ChEBI" id="CHEBI:15378"/>
        <dbReference type="ChEBI" id="CHEBI:17790"/>
        <dbReference type="ChEBI" id="CHEBI:29973"/>
        <dbReference type="ChEBI" id="CHEBI:82795"/>
        <dbReference type="EC" id="3.1.1.61"/>
    </reaction>
</comment>
<dbReference type="GO" id="GO:0006935">
    <property type="term" value="P:chemotaxis"/>
    <property type="evidence" value="ECO:0007669"/>
    <property type="project" value="UniProtKB-UniRule"/>
</dbReference>
<dbReference type="InterPro" id="IPR035909">
    <property type="entry name" value="CheB_C"/>
</dbReference>
<evidence type="ECO:0000256" key="5">
    <source>
        <dbReference type="SAM" id="Phobius"/>
    </source>
</evidence>
<dbReference type="GO" id="GO:0005737">
    <property type="term" value="C:cytoplasm"/>
    <property type="evidence" value="ECO:0007669"/>
    <property type="project" value="InterPro"/>
</dbReference>
<evidence type="ECO:0000256" key="1">
    <source>
        <dbReference type="ARBA" id="ARBA00022801"/>
    </source>
</evidence>
<keyword evidence="5" id="KW-0472">Membrane</keyword>
<dbReference type="GO" id="GO:0000156">
    <property type="term" value="F:phosphorelay response regulator activity"/>
    <property type="evidence" value="ECO:0007669"/>
    <property type="project" value="InterPro"/>
</dbReference>
<organism evidence="7 8">
    <name type="scientific">Dyadobacter frigoris</name>
    <dbReference type="NCBI Taxonomy" id="2576211"/>
    <lineage>
        <taxon>Bacteria</taxon>
        <taxon>Pseudomonadati</taxon>
        <taxon>Bacteroidota</taxon>
        <taxon>Cytophagia</taxon>
        <taxon>Cytophagales</taxon>
        <taxon>Spirosomataceae</taxon>
        <taxon>Dyadobacter</taxon>
    </lineage>
</organism>
<keyword evidence="5" id="KW-0812">Transmembrane</keyword>
<feature type="active site" evidence="4">
    <location>
        <position position="138"/>
    </location>
</feature>
<feature type="active site" evidence="4">
    <location>
        <position position="18"/>
    </location>
</feature>
<keyword evidence="4" id="KW-0145">Chemotaxis</keyword>
<evidence type="ECO:0000256" key="2">
    <source>
        <dbReference type="ARBA" id="ARBA00039140"/>
    </source>
</evidence>
<dbReference type="SUPFAM" id="SSF52738">
    <property type="entry name" value="Methylesterase CheB, C-terminal domain"/>
    <property type="match status" value="1"/>
</dbReference>
<comment type="caution">
    <text evidence="7">The sequence shown here is derived from an EMBL/GenBank/DDBJ whole genome shotgun (WGS) entry which is preliminary data.</text>
</comment>
<keyword evidence="1 4" id="KW-0378">Hydrolase</keyword>
<feature type="active site" evidence="4">
    <location>
        <position position="45"/>
    </location>
</feature>
<proteinExistence type="predicted"/>
<dbReference type="InterPro" id="IPR000673">
    <property type="entry name" value="Sig_transdc_resp-reg_Me-estase"/>
</dbReference>
<dbReference type="EC" id="3.1.1.61" evidence="2"/>
<dbReference type="PANTHER" id="PTHR42872:SF6">
    <property type="entry name" value="PROTEIN-GLUTAMATE METHYLESTERASE_PROTEIN-GLUTAMINE GLUTAMINASE"/>
    <property type="match status" value="1"/>
</dbReference>